<keyword evidence="3" id="KW-0378">Hydrolase</keyword>
<protein>
    <submittedName>
        <fullName evidence="3">Alpha-amylase family glycosyl hydrolase</fullName>
    </submittedName>
</protein>
<evidence type="ECO:0000256" key="1">
    <source>
        <dbReference type="SAM" id="Phobius"/>
    </source>
</evidence>
<dbReference type="SUPFAM" id="SSF51445">
    <property type="entry name" value="(Trans)glycosidases"/>
    <property type="match status" value="1"/>
</dbReference>
<dbReference type="InterPro" id="IPR006047">
    <property type="entry name" value="GH13_cat_dom"/>
</dbReference>
<organism evidence="3 4">
    <name type="scientific">Thalassobacterium maritimum</name>
    <dbReference type="NCBI Taxonomy" id="3041265"/>
    <lineage>
        <taxon>Bacteria</taxon>
        <taxon>Pseudomonadati</taxon>
        <taxon>Verrucomicrobiota</taxon>
        <taxon>Opitutia</taxon>
        <taxon>Puniceicoccales</taxon>
        <taxon>Coraliomargaritaceae</taxon>
        <taxon>Thalassobacterium</taxon>
    </lineage>
</organism>
<sequence>MKEFQSSSEWPKGFIVVEVNRQTGPVIVCRMYSRMFNHMLQRLSRFLFATIFAFSLLGTLVCPATQAPFGMYPDWSKNVGIYEVNVRQFSPQGRFEQVTAYLPQIKAMGIDLIWIMPIHEIGEANRKGSLGSYYSVRDYKSVNPEFGSGADFKALVDRAHELGMYVIIDWVANHTAWDHPWTLTNPEFYETNEAGDFIPPVEDWTDVIALNYANDGLRLAMIDAMEYWVREYGVDGYRCDVAEEVPTAFWNQARQALNQVAPVFMLAEGQLPEFHQQAFEMSYAWHQMGEMRKLKAGEIDAKDLADYESYEQDEKYPRQAIRMRFLSNHDENSWHSTVQEDYGPAAAVLRAYTFAAPGMPMIYNGEEAGLDKMLRFFDKDLIEWRPHSQRALLTRLFQWKKRNQALWNGAHGGAFVNFQTGVDAQVWAFYRQKNGDKIIAILNLSPESARVTIDDPALAGRYRDVLTDQSHHLSARENITLSPWGYWLLEAHSL</sequence>
<dbReference type="Pfam" id="PF00128">
    <property type="entry name" value="Alpha-amylase"/>
    <property type="match status" value="2"/>
</dbReference>
<dbReference type="RefSeq" id="WP_308950397.1">
    <property type="nucleotide sequence ID" value="NZ_JARXHW010000023.1"/>
</dbReference>
<dbReference type="Gene3D" id="2.60.40.1180">
    <property type="entry name" value="Golgi alpha-mannosidase II"/>
    <property type="match status" value="1"/>
</dbReference>
<dbReference type="InterPro" id="IPR017853">
    <property type="entry name" value="GH"/>
</dbReference>
<feature type="transmembrane region" description="Helical" evidence="1">
    <location>
        <begin position="43"/>
        <end position="61"/>
    </location>
</feature>
<dbReference type="SMART" id="SM00642">
    <property type="entry name" value="Aamy"/>
    <property type="match status" value="1"/>
</dbReference>
<evidence type="ECO:0000313" key="4">
    <source>
        <dbReference type="Proteomes" id="UP001225316"/>
    </source>
</evidence>
<dbReference type="Pfam" id="PF02806">
    <property type="entry name" value="Alpha-amylase_C"/>
    <property type="match status" value="1"/>
</dbReference>
<dbReference type="GO" id="GO:0016787">
    <property type="term" value="F:hydrolase activity"/>
    <property type="evidence" value="ECO:0007669"/>
    <property type="project" value="UniProtKB-KW"/>
</dbReference>
<dbReference type="InterPro" id="IPR013780">
    <property type="entry name" value="Glyco_hydro_b"/>
</dbReference>
<dbReference type="PANTHER" id="PTHR47786:SF2">
    <property type="entry name" value="GLYCOSYL HYDROLASE FAMILY 13 CATALYTIC DOMAIN-CONTAINING PROTEIN"/>
    <property type="match status" value="1"/>
</dbReference>
<proteinExistence type="predicted"/>
<keyword evidence="1" id="KW-0812">Transmembrane</keyword>
<dbReference type="EMBL" id="JARXHW010000023">
    <property type="protein sequence ID" value="MDQ8208009.1"/>
    <property type="molecule type" value="Genomic_DNA"/>
</dbReference>
<dbReference type="Gene3D" id="3.20.20.80">
    <property type="entry name" value="Glycosidases"/>
    <property type="match status" value="1"/>
</dbReference>
<feature type="domain" description="Glycosyl hydrolase family 13 catalytic" evidence="2">
    <location>
        <begin position="70"/>
        <end position="385"/>
    </location>
</feature>
<accession>A0ABU1AV22</accession>
<dbReference type="PANTHER" id="PTHR47786">
    <property type="entry name" value="ALPHA-1,4-GLUCAN:MALTOSE-1-PHOSPHATE MALTOSYLTRANSFERASE"/>
    <property type="match status" value="1"/>
</dbReference>
<dbReference type="InterPro" id="IPR006048">
    <property type="entry name" value="A-amylase/branching_C"/>
</dbReference>
<reference evidence="3 4" key="1">
    <citation type="submission" date="2023-04" db="EMBL/GenBank/DDBJ databases">
        <title>A novel bacteria isolated from coastal sediment.</title>
        <authorList>
            <person name="Liu X.-J."/>
            <person name="Du Z.-J."/>
        </authorList>
    </citation>
    <scope>NUCLEOTIDE SEQUENCE [LARGE SCALE GENOMIC DNA]</scope>
    <source>
        <strain evidence="3 4">SDUM461003</strain>
    </source>
</reference>
<gene>
    <name evidence="3" type="ORF">QEH52_10840</name>
</gene>
<keyword evidence="4" id="KW-1185">Reference proteome</keyword>
<evidence type="ECO:0000313" key="3">
    <source>
        <dbReference type="EMBL" id="MDQ8208009.1"/>
    </source>
</evidence>
<comment type="caution">
    <text evidence="3">The sequence shown here is derived from an EMBL/GenBank/DDBJ whole genome shotgun (WGS) entry which is preliminary data.</text>
</comment>
<name>A0ABU1AV22_9BACT</name>
<keyword evidence="1" id="KW-1133">Transmembrane helix</keyword>
<evidence type="ECO:0000259" key="2">
    <source>
        <dbReference type="SMART" id="SM00642"/>
    </source>
</evidence>
<dbReference type="Proteomes" id="UP001225316">
    <property type="component" value="Unassembled WGS sequence"/>
</dbReference>
<dbReference type="CDD" id="cd11313">
    <property type="entry name" value="AmyAc_arch_bac_AmyA"/>
    <property type="match status" value="1"/>
</dbReference>
<dbReference type="SUPFAM" id="SSF51011">
    <property type="entry name" value="Glycosyl hydrolase domain"/>
    <property type="match status" value="1"/>
</dbReference>
<keyword evidence="1" id="KW-0472">Membrane</keyword>